<dbReference type="STRING" id="29524.SAMN02745171_01473"/>
<dbReference type="Proteomes" id="UP000190121">
    <property type="component" value="Unassembled WGS sequence"/>
</dbReference>
<dbReference type="PROSITE" id="PS51257">
    <property type="entry name" value="PROKAR_LIPOPROTEIN"/>
    <property type="match status" value="1"/>
</dbReference>
<dbReference type="SUPFAM" id="SSF54001">
    <property type="entry name" value="Cysteine proteinases"/>
    <property type="match status" value="1"/>
</dbReference>
<dbReference type="Gene3D" id="3.90.70.50">
    <property type="entry name" value="Peptidase C10, streptopain"/>
    <property type="match status" value="1"/>
</dbReference>
<dbReference type="InterPro" id="IPR000200">
    <property type="entry name" value="Peptidase_C10"/>
</dbReference>
<name>A0A1T4PIX9_9PORP</name>
<evidence type="ECO:0000313" key="3">
    <source>
        <dbReference type="Proteomes" id="UP000190121"/>
    </source>
</evidence>
<dbReference type="RefSeq" id="WP_078737371.1">
    <property type="nucleotide sequence ID" value="NZ_FUXE01000017.1"/>
</dbReference>
<dbReference type="InterPro" id="IPR044934">
    <property type="entry name" value="Streptopain_sf"/>
</dbReference>
<keyword evidence="1" id="KW-0732">Signal</keyword>
<dbReference type="OrthoDB" id="2235251at2"/>
<dbReference type="Pfam" id="PF01640">
    <property type="entry name" value="Peptidase_C10"/>
    <property type="match status" value="1"/>
</dbReference>
<keyword evidence="3" id="KW-1185">Reference proteome</keyword>
<feature type="chain" id="PRO_5013295557" evidence="1">
    <location>
        <begin position="23"/>
        <end position="407"/>
    </location>
</feature>
<evidence type="ECO:0000313" key="2">
    <source>
        <dbReference type="EMBL" id="SJZ91412.1"/>
    </source>
</evidence>
<dbReference type="InterPro" id="IPR038765">
    <property type="entry name" value="Papain-like_cys_pep_sf"/>
</dbReference>
<dbReference type="GO" id="GO:0008234">
    <property type="term" value="F:cysteine-type peptidase activity"/>
    <property type="evidence" value="ECO:0007669"/>
    <property type="project" value="InterPro"/>
</dbReference>
<proteinExistence type="predicted"/>
<evidence type="ECO:0000256" key="1">
    <source>
        <dbReference type="SAM" id="SignalP"/>
    </source>
</evidence>
<dbReference type="GO" id="GO:0006508">
    <property type="term" value="P:proteolysis"/>
    <property type="evidence" value="ECO:0007669"/>
    <property type="project" value="InterPro"/>
</dbReference>
<sequence length="407" mass="46986">MAFKLFLKMFALLSMVSVFSCAKKDPTASFENQKNVDTSIEENALQLYTELYSSKMRQGQPVKVKDVSLIETLNFRSEDSDKPNVDVCVVNFQDDKGFVIMTKGDVETPIAIVDAGNFEPKREQRLTIDSVLWGVIDQSIVDIMLNYEKQKKHQIFVNRGYKVVELIEPKLKTALRQKGAYFYPYRPADVAGCVPVALAQILTYYKTITWPIKNRLINWAKIEEESYRNGGEMGSDSPEETRTDLNEVLWWIGLNSGAHYAKYKTSTNSSRALKLMTRNGFIANTGMYEYTVNQVRSGLLENKLTYMHGARSERYFIFHSWSWPDGGHAWVVDGYAKLRDKENKETEMVHINWGWGPMYYNGYFRSNVFNPHDSEAIRMNAFRDGNTNNEYKYGIEMTHVYPSSFDR</sequence>
<protein>
    <submittedName>
        <fullName evidence="2">Peptidase C10 family protein</fullName>
    </submittedName>
</protein>
<feature type="signal peptide" evidence="1">
    <location>
        <begin position="1"/>
        <end position="22"/>
    </location>
</feature>
<reference evidence="3" key="1">
    <citation type="submission" date="2017-02" db="EMBL/GenBank/DDBJ databases">
        <authorList>
            <person name="Varghese N."/>
            <person name="Submissions S."/>
        </authorList>
    </citation>
    <scope>NUCLEOTIDE SEQUENCE [LARGE SCALE GENOMIC DNA]</scope>
    <source>
        <strain evidence="3">ATCC 51356</strain>
    </source>
</reference>
<dbReference type="AlphaFoldDB" id="A0A1T4PIX9"/>
<gene>
    <name evidence="2" type="ORF">SAMN02745171_01473</name>
</gene>
<accession>A0A1T4PIX9</accession>
<organism evidence="2 3">
    <name type="scientific">Porphyromonas circumdentaria</name>
    <dbReference type="NCBI Taxonomy" id="29524"/>
    <lineage>
        <taxon>Bacteria</taxon>
        <taxon>Pseudomonadati</taxon>
        <taxon>Bacteroidota</taxon>
        <taxon>Bacteroidia</taxon>
        <taxon>Bacteroidales</taxon>
        <taxon>Porphyromonadaceae</taxon>
        <taxon>Porphyromonas</taxon>
    </lineage>
</organism>
<dbReference type="EMBL" id="FUXE01000017">
    <property type="protein sequence ID" value="SJZ91412.1"/>
    <property type="molecule type" value="Genomic_DNA"/>
</dbReference>